<accession>A0A1V8SZW6</accession>
<sequence length="512" mass="55631">MSGLTALSVPGLFLTCVNYFELIQLGRNFKSDYATCAIRLEAAHIHLLRWGKAVDITNTEALQAKLSAYKEEDVDFAKDLLGEIKEKFERAEKDSGSFKKRATRNASASTETDTEVLDPSAELHLASKEHITASKALTKIKHGYTEALNVVSGAHNRTRWALYQKKNLKALVDEVSGLVTELEKLFPDIDPEMTQREDQLARDEVATLDKTTLELLPALLENTDPFFTAAVKSVEKLRGLDIRDVSIDGDGIVHMGNKYAPNQPHDGGSSISIGSLSVKGSANSHIGHSFGSTILITHEPASAESLEYADGPSDPEAHIDKETNRPPMTRVLGRFVGGLLRWSRAVEFDNRLYIISARGSTEAPGEGKLSQVFSALKAKVPNSIPVALDYPATIYPTTLDLSVFDPSQYYPESPEEGLAAMKSLVTDHVDSFTTAVGFGDRSSSPTLPTPPKLLSECGGKYWSYCTESDYYLCSSVITPGVNADVAGDIHRVEVATWTDVAEAFVAGLAGES</sequence>
<protein>
    <recommendedName>
        <fullName evidence="2">Prion-inhibition and propagation HeLo domain-containing protein</fullName>
    </recommendedName>
</protein>
<dbReference type="Proteomes" id="UP000192596">
    <property type="component" value="Unassembled WGS sequence"/>
</dbReference>
<dbReference type="Gene3D" id="1.20.120.1020">
    <property type="entry name" value="Prion-inhibition and propagation, HeLo domain"/>
    <property type="match status" value="1"/>
</dbReference>
<comment type="caution">
    <text evidence="3">The sequence shown here is derived from an EMBL/GenBank/DDBJ whole genome shotgun (WGS) entry which is preliminary data.</text>
</comment>
<keyword evidence="4" id="KW-1185">Reference proteome</keyword>
<dbReference type="EMBL" id="NAJO01000021">
    <property type="protein sequence ID" value="OQO04442.1"/>
    <property type="molecule type" value="Genomic_DNA"/>
</dbReference>
<evidence type="ECO:0000256" key="1">
    <source>
        <dbReference type="SAM" id="MobiDB-lite"/>
    </source>
</evidence>
<dbReference type="STRING" id="1507870.A0A1V8SZW6"/>
<dbReference type="InterPro" id="IPR038305">
    <property type="entry name" value="HeLo_sf"/>
</dbReference>
<feature type="domain" description="Prion-inhibition and propagation HeLo" evidence="2">
    <location>
        <begin position="5"/>
        <end position="211"/>
    </location>
</feature>
<feature type="region of interest" description="Disordered" evidence="1">
    <location>
        <begin position="95"/>
        <end position="119"/>
    </location>
</feature>
<dbReference type="Pfam" id="PF14479">
    <property type="entry name" value="HeLo"/>
    <property type="match status" value="1"/>
</dbReference>
<dbReference type="AlphaFoldDB" id="A0A1V8SZW6"/>
<dbReference type="SUPFAM" id="SSF53474">
    <property type="entry name" value="alpha/beta-Hydrolases"/>
    <property type="match status" value="1"/>
</dbReference>
<dbReference type="PANTHER" id="PTHR37542">
    <property type="entry name" value="HELO DOMAIN-CONTAINING PROTEIN-RELATED"/>
    <property type="match status" value="1"/>
</dbReference>
<feature type="region of interest" description="Disordered" evidence="1">
    <location>
        <begin position="306"/>
        <end position="325"/>
    </location>
</feature>
<reference evidence="4" key="1">
    <citation type="submission" date="2017-03" db="EMBL/GenBank/DDBJ databases">
        <title>Genomes of endolithic fungi from Antarctica.</title>
        <authorList>
            <person name="Coleine C."/>
            <person name="Masonjones S."/>
            <person name="Stajich J.E."/>
        </authorList>
    </citation>
    <scope>NUCLEOTIDE SEQUENCE [LARGE SCALE GENOMIC DNA]</scope>
    <source>
        <strain evidence="4">CCFEE 5527</strain>
    </source>
</reference>
<evidence type="ECO:0000313" key="4">
    <source>
        <dbReference type="Proteomes" id="UP000192596"/>
    </source>
</evidence>
<name>A0A1V8SZW6_9PEZI</name>
<organism evidence="3 4">
    <name type="scientific">Cryoendolithus antarcticus</name>
    <dbReference type="NCBI Taxonomy" id="1507870"/>
    <lineage>
        <taxon>Eukaryota</taxon>
        <taxon>Fungi</taxon>
        <taxon>Dikarya</taxon>
        <taxon>Ascomycota</taxon>
        <taxon>Pezizomycotina</taxon>
        <taxon>Dothideomycetes</taxon>
        <taxon>Dothideomycetidae</taxon>
        <taxon>Cladosporiales</taxon>
        <taxon>Cladosporiaceae</taxon>
        <taxon>Cryoendolithus</taxon>
    </lineage>
</organism>
<dbReference type="PANTHER" id="PTHR37542:SF3">
    <property type="entry name" value="PRION-INHIBITION AND PROPAGATION HELO DOMAIN-CONTAINING PROTEIN"/>
    <property type="match status" value="1"/>
</dbReference>
<evidence type="ECO:0000313" key="3">
    <source>
        <dbReference type="EMBL" id="OQO04442.1"/>
    </source>
</evidence>
<dbReference type="OrthoDB" id="20872at2759"/>
<evidence type="ECO:0000259" key="2">
    <source>
        <dbReference type="Pfam" id="PF14479"/>
    </source>
</evidence>
<dbReference type="InterPro" id="IPR029058">
    <property type="entry name" value="AB_hydrolase_fold"/>
</dbReference>
<feature type="compositionally biased region" description="Basic and acidic residues" evidence="1">
    <location>
        <begin position="315"/>
        <end position="324"/>
    </location>
</feature>
<dbReference type="InParanoid" id="A0A1V8SZW6"/>
<proteinExistence type="predicted"/>
<gene>
    <name evidence="3" type="ORF">B0A48_09364</name>
</gene>
<dbReference type="InterPro" id="IPR029498">
    <property type="entry name" value="HeLo_dom"/>
</dbReference>
<dbReference type="Gene3D" id="3.40.50.1820">
    <property type="entry name" value="alpha/beta hydrolase"/>
    <property type="match status" value="1"/>
</dbReference>